<dbReference type="OrthoDB" id="10071976at2759"/>
<proteinExistence type="predicted"/>
<accession>A0A7I8VZ52</accession>
<feature type="domain" description="NACHT" evidence="3">
    <location>
        <begin position="159"/>
        <end position="310"/>
    </location>
</feature>
<keyword evidence="5" id="KW-1185">Reference proteome</keyword>
<evidence type="ECO:0000259" key="3">
    <source>
        <dbReference type="Pfam" id="PF05729"/>
    </source>
</evidence>
<comment type="caution">
    <text evidence="4">The sequence shown here is derived from an EMBL/GenBank/DDBJ whole genome shotgun (WGS) entry which is preliminary data.</text>
</comment>
<keyword evidence="1" id="KW-0547">Nucleotide-binding</keyword>
<dbReference type="InterPro" id="IPR032675">
    <property type="entry name" value="LRR_dom_sf"/>
</dbReference>
<gene>
    <name evidence="4" type="ORF">DGYR_LOCUS9153</name>
</gene>
<dbReference type="InterPro" id="IPR027417">
    <property type="entry name" value="P-loop_NTPase"/>
</dbReference>
<dbReference type="EMBL" id="CAJFCJ010000014">
    <property type="protein sequence ID" value="CAD5121163.1"/>
    <property type="molecule type" value="Genomic_DNA"/>
</dbReference>
<evidence type="ECO:0000313" key="4">
    <source>
        <dbReference type="EMBL" id="CAD5121163.1"/>
    </source>
</evidence>
<evidence type="ECO:0000256" key="2">
    <source>
        <dbReference type="ARBA" id="ARBA00022840"/>
    </source>
</evidence>
<dbReference type="InterPro" id="IPR050637">
    <property type="entry name" value="NLRP_innate_immun_reg"/>
</dbReference>
<dbReference type="SUPFAM" id="SSF52047">
    <property type="entry name" value="RNI-like"/>
    <property type="match status" value="2"/>
</dbReference>
<dbReference type="GO" id="GO:0005524">
    <property type="term" value="F:ATP binding"/>
    <property type="evidence" value="ECO:0007669"/>
    <property type="project" value="UniProtKB-KW"/>
</dbReference>
<dbReference type="Pfam" id="PF05729">
    <property type="entry name" value="NACHT"/>
    <property type="match status" value="1"/>
</dbReference>
<dbReference type="Gene3D" id="3.40.50.300">
    <property type="entry name" value="P-loop containing nucleotide triphosphate hydrolases"/>
    <property type="match status" value="1"/>
</dbReference>
<dbReference type="SUPFAM" id="SSF52540">
    <property type="entry name" value="P-loop containing nucleoside triphosphate hydrolases"/>
    <property type="match status" value="1"/>
</dbReference>
<dbReference type="PANTHER" id="PTHR45690">
    <property type="entry name" value="NACHT, LRR AND PYD DOMAINS-CONTAINING PROTEIN 12"/>
    <property type="match status" value="1"/>
</dbReference>
<name>A0A7I8VZ52_9ANNE</name>
<dbReference type="GO" id="GO:0005737">
    <property type="term" value="C:cytoplasm"/>
    <property type="evidence" value="ECO:0007669"/>
    <property type="project" value="TreeGrafter"/>
</dbReference>
<dbReference type="PANTHER" id="PTHR45690:SF4">
    <property type="entry name" value="NACHT, LRR AND PYD DOMAINS-CONTAINING PROTEIN 10"/>
    <property type="match status" value="1"/>
</dbReference>
<evidence type="ECO:0000256" key="1">
    <source>
        <dbReference type="ARBA" id="ARBA00022741"/>
    </source>
</evidence>
<sequence length="1526" mass="178981">MERNPLLLYHQNILWQTLKDDDEFCNYIIQQNTTDEDGEKKRLKNDFEYLFNNFILFQPTDRIISLLSEISESKYTDLIIRLQNTWKSLIEERREFVLEEISNIQKSPFLKRGKMNKSFLDYIIPIQIISRSKSNVYSSEGLTIDLINHLNGMNNDQSILFGGEAGIGKTYHCLKLLNLWATNYNIFSNYLVILVKMDEISDDEDFLDILLRQNFSPNSKVTKQLLNYYLNDLQDNRRRNIVFFFDENDNTNRNRNRILDIKATNLHKKFAMISWSRYWRMEDLGKEYDHIFEITGFSFYHMTLFVLRFCINPDYFDDNQPERCISDENLIHFSNKNLLYFDANLNLKTDNKKAISLERNISVLINSMHHICYNPLNALLLLFTWKNMDKWNNCPKLKIFKSLFNNMKDHIYTFKGNFDFDGVMMECCRKAFNNYFYGTPMELSDLLESCQNVADLLIPYVENGKKLFKFYHSLFRDYFVVEYINLCLEKDRVMEEKEEKINMIFNELSKPDNSLKVANIQPFLQHSEIETNEIILKYSIESTTRSETKLNLRRRESEDTDYITCKFRMIDYKSIDKFHIQDRDVSVVDIRNISKRLGKSTVITTVSSIYCSLNSEHFMQMGHMFSMNSPLEKLDFSGNEFDEESSKYLFNCISENLTKLKVLILNHCDSQLSNDGLCRLLKKSKHLSQLELLNNELNESADFSFMETILMMKSMKTLKLPNINTYQIEHLKKKAETLKTEIHVTSLYLGKNELDDRIIRNFVEKMINSSQSINTIGVNGQKVNFNDYVYLFDILKVIKKIDFSDGDHDRENMERLLKLNYLQKYPDLELDVSECKLDQMMLCYLFKYDNITVLNVSDNNFKGILKWDYSIVLNMPKLQKLYMNNCNLDSNFLSWFTRNLYRFQSLFDLDLSSNPFENDAALEFFEKIAKEKNKIKILTFYGPNLDIEILLDLVILIKENTTLMSLNSPTDNLNYNFNNIKSVLDSRDFNLELADMIYFEFFRLKRFKTLIIGRQKFVQPNQYFTIANYFKQLEITDIVISNEALEYLDVTDRSGIIKRSPNIQTFTVQSTYIRESFAQDFFSVMESVSTLKSISLIKSPIQEEYLEAAGSLIGRQKDLKHLNITGRIILNLFDTNLFQHISPLCCNIEQIFLDCSECCLNDTDKHLAQFLGRQTRLNKLCLSYTDIDGVSIANIFKHIPSPSFNLTELSVPNYELSRQNRQDFGAFIACQTQLNYLDLSGITCTEMPINIDDSMFPDNPEFCCNISKLYLDKVHFSNNLSEDIGRLIQRQKNLNTLSLSSAKFEEESGRNLFQCILESCCTVEHLDLLNIAYKEDMNEHLGKFIDNQTRLQKLFYSNSSWESHKKSDIFQYILPRYSNIRELKLDISNFSNSLHENMAIVIGCQTKLASLHLMNGDMENRFGNLLNSIPNVCNNIEEIVFRKCKLDESCLRAIQKFIGFQKILRKLDISDCSLENYSKDKALLKEIILSCSHLQQIVFDNIFEGIDLSSDLKSLNGFMCLGVQFY</sequence>
<evidence type="ECO:0000313" key="5">
    <source>
        <dbReference type="Proteomes" id="UP000549394"/>
    </source>
</evidence>
<organism evidence="4 5">
    <name type="scientific">Dimorphilus gyrociliatus</name>
    <dbReference type="NCBI Taxonomy" id="2664684"/>
    <lineage>
        <taxon>Eukaryota</taxon>
        <taxon>Metazoa</taxon>
        <taxon>Spiralia</taxon>
        <taxon>Lophotrochozoa</taxon>
        <taxon>Annelida</taxon>
        <taxon>Polychaeta</taxon>
        <taxon>Polychaeta incertae sedis</taxon>
        <taxon>Dinophilidae</taxon>
        <taxon>Dimorphilus</taxon>
    </lineage>
</organism>
<reference evidence="4 5" key="1">
    <citation type="submission" date="2020-08" db="EMBL/GenBank/DDBJ databases">
        <authorList>
            <person name="Hejnol A."/>
        </authorList>
    </citation>
    <scope>NUCLEOTIDE SEQUENCE [LARGE SCALE GENOMIC DNA]</scope>
</reference>
<keyword evidence="2" id="KW-0067">ATP-binding</keyword>
<dbReference type="Proteomes" id="UP000549394">
    <property type="component" value="Unassembled WGS sequence"/>
</dbReference>
<dbReference type="InterPro" id="IPR007111">
    <property type="entry name" value="NACHT_NTPase"/>
</dbReference>
<dbReference type="Gene3D" id="3.80.10.10">
    <property type="entry name" value="Ribonuclease Inhibitor"/>
    <property type="match status" value="4"/>
</dbReference>
<protein>
    <submittedName>
        <fullName evidence="4">DgyrCDS9698</fullName>
    </submittedName>
</protein>